<evidence type="ECO:0000256" key="5">
    <source>
        <dbReference type="SAM" id="Phobius"/>
    </source>
</evidence>
<evidence type="ECO:0000259" key="6">
    <source>
        <dbReference type="Pfam" id="PF04116"/>
    </source>
</evidence>
<dbReference type="GO" id="GO:0016020">
    <property type="term" value="C:membrane"/>
    <property type="evidence" value="ECO:0007669"/>
    <property type="project" value="UniProtKB-SubCell"/>
</dbReference>
<comment type="subcellular location">
    <subcellularLocation>
        <location evidence="1">Membrane</location>
    </subcellularLocation>
</comment>
<keyword evidence="4 5" id="KW-0472">Membrane</keyword>
<dbReference type="PANTHER" id="PTHR11863">
    <property type="entry name" value="STEROL DESATURASE"/>
    <property type="match status" value="1"/>
</dbReference>
<dbReference type="GO" id="GO:0016491">
    <property type="term" value="F:oxidoreductase activity"/>
    <property type="evidence" value="ECO:0007669"/>
    <property type="project" value="InterPro"/>
</dbReference>
<organism evidence="7 8">
    <name type="scientific">Adineta steineri</name>
    <dbReference type="NCBI Taxonomy" id="433720"/>
    <lineage>
        <taxon>Eukaryota</taxon>
        <taxon>Metazoa</taxon>
        <taxon>Spiralia</taxon>
        <taxon>Gnathifera</taxon>
        <taxon>Rotifera</taxon>
        <taxon>Eurotatoria</taxon>
        <taxon>Bdelloidea</taxon>
        <taxon>Adinetida</taxon>
        <taxon>Adinetidae</taxon>
        <taxon>Adineta</taxon>
    </lineage>
</organism>
<dbReference type="Pfam" id="PF04116">
    <property type="entry name" value="FA_hydroxylase"/>
    <property type="match status" value="1"/>
</dbReference>
<dbReference type="GO" id="GO:0008610">
    <property type="term" value="P:lipid biosynthetic process"/>
    <property type="evidence" value="ECO:0007669"/>
    <property type="project" value="InterPro"/>
</dbReference>
<comment type="caution">
    <text evidence="7">The sequence shown here is derived from an EMBL/GenBank/DDBJ whole genome shotgun (WGS) entry which is preliminary data.</text>
</comment>
<evidence type="ECO:0000256" key="1">
    <source>
        <dbReference type="ARBA" id="ARBA00004370"/>
    </source>
</evidence>
<feature type="transmembrane region" description="Helical" evidence="5">
    <location>
        <begin position="157"/>
        <end position="182"/>
    </location>
</feature>
<evidence type="ECO:0000256" key="4">
    <source>
        <dbReference type="ARBA" id="ARBA00023136"/>
    </source>
</evidence>
<feature type="transmembrane region" description="Helical" evidence="5">
    <location>
        <begin position="194"/>
        <end position="214"/>
    </location>
</feature>
<keyword evidence="3 5" id="KW-1133">Transmembrane helix</keyword>
<keyword evidence="2 5" id="KW-0812">Transmembrane</keyword>
<protein>
    <recommendedName>
        <fullName evidence="6">Fatty acid hydroxylase domain-containing protein</fullName>
    </recommendedName>
</protein>
<dbReference type="AlphaFoldDB" id="A0A813REP5"/>
<dbReference type="EMBL" id="CAJNOG010000023">
    <property type="protein sequence ID" value="CAF0781041.1"/>
    <property type="molecule type" value="Genomic_DNA"/>
</dbReference>
<feature type="domain" description="Fatty acid hydroxylase" evidence="6">
    <location>
        <begin position="204"/>
        <end position="343"/>
    </location>
</feature>
<evidence type="ECO:0000313" key="7">
    <source>
        <dbReference type="EMBL" id="CAF0781041.1"/>
    </source>
</evidence>
<gene>
    <name evidence="7" type="ORF">JYZ213_LOCUS4175</name>
</gene>
<proteinExistence type="predicted"/>
<evidence type="ECO:0000256" key="2">
    <source>
        <dbReference type="ARBA" id="ARBA00022692"/>
    </source>
</evidence>
<evidence type="ECO:0000313" key="8">
    <source>
        <dbReference type="Proteomes" id="UP000663845"/>
    </source>
</evidence>
<accession>A0A813REP5</accession>
<feature type="transmembrane region" description="Helical" evidence="5">
    <location>
        <begin position="112"/>
        <end position="130"/>
    </location>
</feature>
<reference evidence="7" key="1">
    <citation type="submission" date="2021-02" db="EMBL/GenBank/DDBJ databases">
        <authorList>
            <person name="Nowell W R."/>
        </authorList>
    </citation>
    <scope>NUCLEOTIDE SEQUENCE</scope>
</reference>
<dbReference type="GO" id="GO:0005506">
    <property type="term" value="F:iron ion binding"/>
    <property type="evidence" value="ECO:0007669"/>
    <property type="project" value="InterPro"/>
</dbReference>
<evidence type="ECO:0000256" key="3">
    <source>
        <dbReference type="ARBA" id="ARBA00022989"/>
    </source>
</evidence>
<feature type="transmembrane region" description="Helical" evidence="5">
    <location>
        <begin position="81"/>
        <end position="100"/>
    </location>
</feature>
<dbReference type="InterPro" id="IPR006694">
    <property type="entry name" value="Fatty_acid_hydroxylase"/>
</dbReference>
<dbReference type="InterPro" id="IPR050307">
    <property type="entry name" value="Sterol_Desaturase_Related"/>
</dbReference>
<dbReference type="Proteomes" id="UP000663845">
    <property type="component" value="Unassembled WGS sequence"/>
</dbReference>
<name>A0A813REP5_9BILA</name>
<sequence>MSTTIAKTETTEFVNEIEAIYEQPVTYKLRASSTWVTKPNKERTIIERVARLDLADKKNYTVQPKNPNPPPVHSIWLERFWFFYTVSPPLIIHALWYYIVPENNYFHTWHPLFAFLFYSVAFFIIITRVADHCHYYMKYYGTFDEHNRPRDYVPDKLVTRLVMSVLIYILARTGGGLLLGGYDRNSPPSLGHTISWFFPIKIGVWLIVLDFFFYSYHRMTHTIPFLWKIHSLHHCSKHPTVLQSILAGDIQELIEIFLIPIATSFVLPLTVHEFWIAQCVLIYMEAGGHSGIRAYWPHIILYEVLQPFGMEICIEDHDLHHRYGKSGMNYGKQTRVFDRIFGTISERIECLQK</sequence>